<keyword evidence="2" id="KW-1185">Reference proteome</keyword>
<protein>
    <submittedName>
        <fullName evidence="1">Uncharacterized protein</fullName>
    </submittedName>
</protein>
<accession>A0A6A4IGT4</accession>
<dbReference type="AlphaFoldDB" id="A0A6A4IGT4"/>
<reference evidence="1" key="1">
    <citation type="journal article" date="2019" name="Environ. Microbiol.">
        <title>Fungal ecological strategies reflected in gene transcription - a case study of two litter decomposers.</title>
        <authorList>
            <person name="Barbi F."/>
            <person name="Kohler A."/>
            <person name="Barry K."/>
            <person name="Baskaran P."/>
            <person name="Daum C."/>
            <person name="Fauchery L."/>
            <person name="Ihrmark K."/>
            <person name="Kuo A."/>
            <person name="LaButti K."/>
            <person name="Lipzen A."/>
            <person name="Morin E."/>
            <person name="Grigoriev I.V."/>
            <person name="Henrissat B."/>
            <person name="Lindahl B."/>
            <person name="Martin F."/>
        </authorList>
    </citation>
    <scope>NUCLEOTIDE SEQUENCE</scope>
    <source>
        <strain evidence="1">JB14</strain>
    </source>
</reference>
<dbReference type="EMBL" id="ML769392">
    <property type="protein sequence ID" value="KAE9408287.1"/>
    <property type="molecule type" value="Genomic_DNA"/>
</dbReference>
<evidence type="ECO:0000313" key="1">
    <source>
        <dbReference type="EMBL" id="KAE9408287.1"/>
    </source>
</evidence>
<name>A0A6A4IGT4_9AGAR</name>
<evidence type="ECO:0000313" key="2">
    <source>
        <dbReference type="Proteomes" id="UP000799118"/>
    </source>
</evidence>
<gene>
    <name evidence="1" type="ORF">BT96DRAFT_29614</name>
</gene>
<proteinExistence type="predicted"/>
<sequence>MSIAKVTSPQETAIFICALQGISALEPPLHSPIFLFLDCHKLFPSRDRLVAHRKRDHQFGQRRRRYHHLERLT</sequence>
<organism evidence="1 2">
    <name type="scientific">Gymnopus androsaceus JB14</name>
    <dbReference type="NCBI Taxonomy" id="1447944"/>
    <lineage>
        <taxon>Eukaryota</taxon>
        <taxon>Fungi</taxon>
        <taxon>Dikarya</taxon>
        <taxon>Basidiomycota</taxon>
        <taxon>Agaricomycotina</taxon>
        <taxon>Agaricomycetes</taxon>
        <taxon>Agaricomycetidae</taxon>
        <taxon>Agaricales</taxon>
        <taxon>Marasmiineae</taxon>
        <taxon>Omphalotaceae</taxon>
        <taxon>Gymnopus</taxon>
    </lineage>
</organism>
<dbReference type="Proteomes" id="UP000799118">
    <property type="component" value="Unassembled WGS sequence"/>
</dbReference>